<evidence type="ECO:0000256" key="4">
    <source>
        <dbReference type="ARBA" id="ARBA00022801"/>
    </source>
</evidence>
<evidence type="ECO:0000259" key="8">
    <source>
        <dbReference type="SMART" id="SM00014"/>
    </source>
</evidence>
<feature type="transmembrane region" description="Helical" evidence="7">
    <location>
        <begin position="99"/>
        <end position="116"/>
    </location>
</feature>
<comment type="caution">
    <text evidence="9">The sequence shown here is derived from an EMBL/GenBank/DDBJ whole genome shotgun (WGS) entry which is preliminary data.</text>
</comment>
<feature type="transmembrane region" description="Helical" evidence="7">
    <location>
        <begin position="128"/>
        <end position="153"/>
    </location>
</feature>
<evidence type="ECO:0000256" key="1">
    <source>
        <dbReference type="ARBA" id="ARBA00004651"/>
    </source>
</evidence>
<organism evidence="9 10">
    <name type="scientific">Roseibium aestuarii</name>
    <dbReference type="NCBI Taxonomy" id="2600299"/>
    <lineage>
        <taxon>Bacteria</taxon>
        <taxon>Pseudomonadati</taxon>
        <taxon>Pseudomonadota</taxon>
        <taxon>Alphaproteobacteria</taxon>
        <taxon>Hyphomicrobiales</taxon>
        <taxon>Stappiaceae</taxon>
        <taxon>Roseibium</taxon>
    </lineage>
</organism>
<evidence type="ECO:0000256" key="5">
    <source>
        <dbReference type="ARBA" id="ARBA00022989"/>
    </source>
</evidence>
<protein>
    <submittedName>
        <fullName evidence="9">Phosphatase PAP2 family protein</fullName>
    </submittedName>
</protein>
<feature type="domain" description="Phosphatidic acid phosphatase type 2/haloperoxidase" evidence="8">
    <location>
        <begin position="135"/>
        <end position="248"/>
    </location>
</feature>
<sequence>MDRNDLDTPLLPAARDIPSRMKRNLVRVGALLSGRRVRARRAEHKPLRPGRRPQDIVAFALLTVGLAIVLLDIPSTPWLRSLPPQYRNTFSALTDIGKSDWILISTGVICLALLTLEARRLRFRLRMGVAAAWTYLGFLFYTVAASGLLAIVLKWCFGRARPKLYEELGPVAFEPFIFHGAHTSFPSGHSTTVGALAMALALIFPAWRWLIGVVAFWAAFSRIMVGAHYPSDVIAGTLLGVTFTYFSARYLARRRLGFHFTEAGSIRPIMGPVSAGACLRAFGSVLRRRSGLLAGAQSAAAGRVDTAKDEGTGE</sequence>
<dbReference type="EMBL" id="JBHUFA010000001">
    <property type="protein sequence ID" value="MFD1694064.1"/>
    <property type="molecule type" value="Genomic_DNA"/>
</dbReference>
<dbReference type="Pfam" id="PF01569">
    <property type="entry name" value="PAP2"/>
    <property type="match status" value="1"/>
</dbReference>
<dbReference type="Proteomes" id="UP001597327">
    <property type="component" value="Unassembled WGS sequence"/>
</dbReference>
<feature type="transmembrane region" description="Helical" evidence="7">
    <location>
        <begin position="56"/>
        <end position="79"/>
    </location>
</feature>
<feature type="transmembrane region" description="Helical" evidence="7">
    <location>
        <begin position="195"/>
        <end position="220"/>
    </location>
</feature>
<evidence type="ECO:0000313" key="10">
    <source>
        <dbReference type="Proteomes" id="UP001597327"/>
    </source>
</evidence>
<dbReference type="InterPro" id="IPR036938">
    <property type="entry name" value="PAP2/HPO_sf"/>
</dbReference>
<dbReference type="PANTHER" id="PTHR14969">
    <property type="entry name" value="SPHINGOSINE-1-PHOSPHATE PHOSPHOHYDROLASE"/>
    <property type="match status" value="1"/>
</dbReference>
<accession>A0ABW4JR12</accession>
<evidence type="ECO:0000256" key="2">
    <source>
        <dbReference type="ARBA" id="ARBA00022475"/>
    </source>
</evidence>
<name>A0ABW4JR12_9HYPH</name>
<keyword evidence="5 7" id="KW-1133">Transmembrane helix</keyword>
<gene>
    <name evidence="9" type="ORF">ACFSC7_00920</name>
</gene>
<evidence type="ECO:0000256" key="3">
    <source>
        <dbReference type="ARBA" id="ARBA00022692"/>
    </source>
</evidence>
<keyword evidence="6 7" id="KW-0472">Membrane</keyword>
<evidence type="ECO:0000256" key="7">
    <source>
        <dbReference type="SAM" id="Phobius"/>
    </source>
</evidence>
<reference evidence="10" key="1">
    <citation type="journal article" date="2019" name="Int. J. Syst. Evol. Microbiol.">
        <title>The Global Catalogue of Microorganisms (GCM) 10K type strain sequencing project: providing services to taxonomists for standard genome sequencing and annotation.</title>
        <authorList>
            <consortium name="The Broad Institute Genomics Platform"/>
            <consortium name="The Broad Institute Genome Sequencing Center for Infectious Disease"/>
            <person name="Wu L."/>
            <person name="Ma J."/>
        </authorList>
    </citation>
    <scope>NUCLEOTIDE SEQUENCE [LARGE SCALE GENOMIC DNA]</scope>
    <source>
        <strain evidence="10">JCM 3369</strain>
    </source>
</reference>
<evidence type="ECO:0000256" key="6">
    <source>
        <dbReference type="ARBA" id="ARBA00023136"/>
    </source>
</evidence>
<keyword evidence="4" id="KW-0378">Hydrolase</keyword>
<dbReference type="Gene3D" id="1.20.144.10">
    <property type="entry name" value="Phosphatidic acid phosphatase type 2/haloperoxidase"/>
    <property type="match status" value="2"/>
</dbReference>
<comment type="subcellular location">
    <subcellularLocation>
        <location evidence="1">Cell membrane</location>
        <topology evidence="1">Multi-pass membrane protein</topology>
    </subcellularLocation>
</comment>
<dbReference type="PANTHER" id="PTHR14969:SF62">
    <property type="entry name" value="DECAPRENYLPHOSPHORYL-5-PHOSPHORIBOSE PHOSPHATASE RV3807C-RELATED"/>
    <property type="match status" value="1"/>
</dbReference>
<dbReference type="InterPro" id="IPR000326">
    <property type="entry name" value="PAP2/HPO"/>
</dbReference>
<dbReference type="RefSeq" id="WP_208998691.1">
    <property type="nucleotide sequence ID" value="NZ_JBHUFA010000001.1"/>
</dbReference>
<dbReference type="SUPFAM" id="SSF48317">
    <property type="entry name" value="Acid phosphatase/Vanadium-dependent haloperoxidase"/>
    <property type="match status" value="1"/>
</dbReference>
<dbReference type="SMART" id="SM00014">
    <property type="entry name" value="acidPPc"/>
    <property type="match status" value="1"/>
</dbReference>
<keyword evidence="10" id="KW-1185">Reference proteome</keyword>
<feature type="transmembrane region" description="Helical" evidence="7">
    <location>
        <begin position="232"/>
        <end position="252"/>
    </location>
</feature>
<keyword evidence="2" id="KW-1003">Cell membrane</keyword>
<proteinExistence type="predicted"/>
<keyword evidence="3 7" id="KW-0812">Transmembrane</keyword>
<evidence type="ECO:0000313" key="9">
    <source>
        <dbReference type="EMBL" id="MFD1694064.1"/>
    </source>
</evidence>